<dbReference type="InterPro" id="IPR032465">
    <property type="entry name" value="ACMSD"/>
</dbReference>
<dbReference type="GO" id="GO:0019748">
    <property type="term" value="P:secondary metabolic process"/>
    <property type="evidence" value="ECO:0007669"/>
    <property type="project" value="TreeGrafter"/>
</dbReference>
<accession>A0A495QT67</accession>
<feature type="domain" description="Amidohydrolase-related" evidence="2">
    <location>
        <begin position="44"/>
        <end position="362"/>
    </location>
</feature>
<gene>
    <name evidence="3" type="ORF">BZB76_2064</name>
</gene>
<dbReference type="SUPFAM" id="SSF51556">
    <property type="entry name" value="Metallo-dependent hydrolases"/>
    <property type="match status" value="1"/>
</dbReference>
<dbReference type="PANTHER" id="PTHR21240">
    <property type="entry name" value="2-AMINO-3-CARBOXYLMUCONATE-6-SEMIALDEHYDE DECARBOXYLASE"/>
    <property type="match status" value="1"/>
</dbReference>
<protein>
    <submittedName>
        <fullName evidence="3">Putative TIM-barrel fold metal-dependent hydrolase</fullName>
    </submittedName>
</protein>
<keyword evidence="4" id="KW-1185">Reference proteome</keyword>
<reference evidence="3 4" key="1">
    <citation type="submission" date="2018-10" db="EMBL/GenBank/DDBJ databases">
        <title>Genomic Encyclopedia of Archaeal and Bacterial Type Strains, Phase II (KMG-II): from individual species to whole genera.</title>
        <authorList>
            <person name="Goeker M."/>
        </authorList>
    </citation>
    <scope>NUCLEOTIDE SEQUENCE [LARGE SCALE GENOMIC DNA]</scope>
    <source>
        <strain evidence="3 4">DSM 43383</strain>
    </source>
</reference>
<comment type="caution">
    <text evidence="3">The sequence shown here is derived from an EMBL/GenBank/DDBJ whole genome shotgun (WGS) entry which is preliminary data.</text>
</comment>
<dbReference type="Pfam" id="PF04909">
    <property type="entry name" value="Amidohydro_2"/>
    <property type="match status" value="1"/>
</dbReference>
<dbReference type="EMBL" id="RBWU01000002">
    <property type="protein sequence ID" value="RKS76706.1"/>
    <property type="molecule type" value="Genomic_DNA"/>
</dbReference>
<dbReference type="GO" id="GO:0016787">
    <property type="term" value="F:hydrolase activity"/>
    <property type="evidence" value="ECO:0007669"/>
    <property type="project" value="UniProtKB-KW"/>
</dbReference>
<dbReference type="PANTHER" id="PTHR21240:SF28">
    <property type="entry name" value="ISO-OROTATE DECARBOXYLASE (EUROFUNG)"/>
    <property type="match status" value="1"/>
</dbReference>
<sequence length="366" mass="40913">MLFEMSNNSGGMMSDALLLSRYVPRRRLTVPAHEVPRARFPAVDAHTHLGRWLSDWDDRPGEWMVPDVPALLDVMDERDIRSLVNLDGRWGAELKANLARYDAAHPGRFVTFCHVDWAELALPDGATRLVKSLTESKEAGAGGLKVWKDLGLEVRDGRGDLVLPDDPRLAALWDTAGELDLPVWIHTADPRAFFDPVDEHNELLEILLAHPEWSFARPGLPSFERLMDALEAVVAAHPRTTFVAVHGGGNAEDLGWVGRMLDTYPNLHIDIAARLNQLGRQPRATRALIMRHPDRVLFGTDEIPHTGAAYPLHFRFMETDDECFPYSPEEPPPMGRWVISGVHLPDDVLRLVYAGNAGRLLPGLAR</sequence>
<keyword evidence="1" id="KW-0456">Lyase</keyword>
<dbReference type="AlphaFoldDB" id="A0A495QT67"/>
<name>A0A495QT67_9ACTN</name>
<evidence type="ECO:0000256" key="1">
    <source>
        <dbReference type="ARBA" id="ARBA00023239"/>
    </source>
</evidence>
<dbReference type="GO" id="GO:0005737">
    <property type="term" value="C:cytoplasm"/>
    <property type="evidence" value="ECO:0007669"/>
    <property type="project" value="TreeGrafter"/>
</dbReference>
<dbReference type="GO" id="GO:0016831">
    <property type="term" value="F:carboxy-lyase activity"/>
    <property type="evidence" value="ECO:0007669"/>
    <property type="project" value="InterPro"/>
</dbReference>
<dbReference type="InterPro" id="IPR006680">
    <property type="entry name" value="Amidohydro-rel"/>
</dbReference>
<evidence type="ECO:0000259" key="2">
    <source>
        <dbReference type="Pfam" id="PF04909"/>
    </source>
</evidence>
<keyword evidence="3" id="KW-0378">Hydrolase</keyword>
<dbReference type="Proteomes" id="UP000274601">
    <property type="component" value="Unassembled WGS sequence"/>
</dbReference>
<proteinExistence type="predicted"/>
<evidence type="ECO:0000313" key="4">
    <source>
        <dbReference type="Proteomes" id="UP000274601"/>
    </source>
</evidence>
<evidence type="ECO:0000313" key="3">
    <source>
        <dbReference type="EMBL" id="RKS76706.1"/>
    </source>
</evidence>
<dbReference type="InterPro" id="IPR032466">
    <property type="entry name" value="Metal_Hydrolase"/>
</dbReference>
<organism evidence="3 4">
    <name type="scientific">Actinomadura pelletieri DSM 43383</name>
    <dbReference type="NCBI Taxonomy" id="1120940"/>
    <lineage>
        <taxon>Bacteria</taxon>
        <taxon>Bacillati</taxon>
        <taxon>Actinomycetota</taxon>
        <taxon>Actinomycetes</taxon>
        <taxon>Streptosporangiales</taxon>
        <taxon>Thermomonosporaceae</taxon>
        <taxon>Actinomadura</taxon>
    </lineage>
</organism>
<dbReference type="Gene3D" id="3.20.20.140">
    <property type="entry name" value="Metal-dependent hydrolases"/>
    <property type="match status" value="1"/>
</dbReference>